<evidence type="ECO:0000313" key="1">
    <source>
        <dbReference type="EMBL" id="GIY32764.1"/>
    </source>
</evidence>
<sequence length="132" mass="14766">MSQVYLIFSLLSQHVSQVLSHLVMSLDNIFSCSIPVVGNGQLSFQHFYISLSRSNFLTSCFFLFQYKKSHSNSARVLPTGPEKVRSPQRLLIPSPPLNGANKNTSTHVKTSKFTILTILSKIFSKYVSSPVK</sequence>
<dbReference type="EMBL" id="BPLR01009541">
    <property type="protein sequence ID" value="GIY32764.1"/>
    <property type="molecule type" value="Genomic_DNA"/>
</dbReference>
<organism evidence="1 2">
    <name type="scientific">Caerostris extrusa</name>
    <name type="common">Bark spider</name>
    <name type="synonym">Caerostris bankana</name>
    <dbReference type="NCBI Taxonomy" id="172846"/>
    <lineage>
        <taxon>Eukaryota</taxon>
        <taxon>Metazoa</taxon>
        <taxon>Ecdysozoa</taxon>
        <taxon>Arthropoda</taxon>
        <taxon>Chelicerata</taxon>
        <taxon>Arachnida</taxon>
        <taxon>Araneae</taxon>
        <taxon>Araneomorphae</taxon>
        <taxon>Entelegynae</taxon>
        <taxon>Araneoidea</taxon>
        <taxon>Araneidae</taxon>
        <taxon>Caerostris</taxon>
    </lineage>
</organism>
<dbReference type="AlphaFoldDB" id="A0AAV4SFI9"/>
<accession>A0AAV4SFI9</accession>
<reference evidence="1 2" key="1">
    <citation type="submission" date="2021-06" db="EMBL/GenBank/DDBJ databases">
        <title>Caerostris extrusa draft genome.</title>
        <authorList>
            <person name="Kono N."/>
            <person name="Arakawa K."/>
        </authorList>
    </citation>
    <scope>NUCLEOTIDE SEQUENCE [LARGE SCALE GENOMIC DNA]</scope>
</reference>
<comment type="caution">
    <text evidence="1">The sequence shown here is derived from an EMBL/GenBank/DDBJ whole genome shotgun (WGS) entry which is preliminary data.</text>
</comment>
<name>A0AAV4SFI9_CAEEX</name>
<gene>
    <name evidence="1" type="ORF">CEXT_484901</name>
</gene>
<evidence type="ECO:0000313" key="2">
    <source>
        <dbReference type="Proteomes" id="UP001054945"/>
    </source>
</evidence>
<dbReference type="Proteomes" id="UP001054945">
    <property type="component" value="Unassembled WGS sequence"/>
</dbReference>
<keyword evidence="2" id="KW-1185">Reference proteome</keyword>
<protein>
    <submittedName>
        <fullName evidence="1">Uncharacterized protein</fullName>
    </submittedName>
</protein>
<proteinExistence type="predicted"/>